<feature type="region of interest" description="Disordered" evidence="1">
    <location>
        <begin position="340"/>
        <end position="508"/>
    </location>
</feature>
<comment type="caution">
    <text evidence="2">The sequence shown here is derived from an EMBL/GenBank/DDBJ whole genome shotgun (WGS) entry which is preliminary data.</text>
</comment>
<feature type="region of interest" description="Disordered" evidence="1">
    <location>
        <begin position="107"/>
        <end position="189"/>
    </location>
</feature>
<feature type="compositionally biased region" description="Basic and acidic residues" evidence="1">
    <location>
        <begin position="340"/>
        <end position="350"/>
    </location>
</feature>
<organism evidence="2 3">
    <name type="scientific">Hibiscus syriacus</name>
    <name type="common">Rose of Sharon</name>
    <dbReference type="NCBI Taxonomy" id="106335"/>
    <lineage>
        <taxon>Eukaryota</taxon>
        <taxon>Viridiplantae</taxon>
        <taxon>Streptophyta</taxon>
        <taxon>Embryophyta</taxon>
        <taxon>Tracheophyta</taxon>
        <taxon>Spermatophyta</taxon>
        <taxon>Magnoliopsida</taxon>
        <taxon>eudicotyledons</taxon>
        <taxon>Gunneridae</taxon>
        <taxon>Pentapetalae</taxon>
        <taxon>rosids</taxon>
        <taxon>malvids</taxon>
        <taxon>Malvales</taxon>
        <taxon>Malvaceae</taxon>
        <taxon>Malvoideae</taxon>
        <taxon>Hibiscus</taxon>
    </lineage>
</organism>
<feature type="compositionally biased region" description="Polar residues" evidence="1">
    <location>
        <begin position="355"/>
        <end position="369"/>
    </location>
</feature>
<proteinExistence type="predicted"/>
<dbReference type="AlphaFoldDB" id="A0A6A3CC99"/>
<reference evidence="2" key="1">
    <citation type="submission" date="2019-09" db="EMBL/GenBank/DDBJ databases">
        <title>Draft genome information of white flower Hibiscus syriacus.</title>
        <authorList>
            <person name="Kim Y.-M."/>
        </authorList>
    </citation>
    <scope>NUCLEOTIDE SEQUENCE [LARGE SCALE GENOMIC DNA]</scope>
    <source>
        <strain evidence="2">YM2019G1</strain>
    </source>
</reference>
<evidence type="ECO:0000256" key="1">
    <source>
        <dbReference type="SAM" id="MobiDB-lite"/>
    </source>
</evidence>
<dbReference type="PANTHER" id="PTHR33737:SF2">
    <property type="entry name" value="OS12G0102700 PROTEIN"/>
    <property type="match status" value="1"/>
</dbReference>
<evidence type="ECO:0000313" key="3">
    <source>
        <dbReference type="Proteomes" id="UP000436088"/>
    </source>
</evidence>
<dbReference type="InterPro" id="IPR045882">
    <property type="entry name" value="GPT1/2"/>
</dbReference>
<dbReference type="Proteomes" id="UP000436088">
    <property type="component" value="Unassembled WGS sequence"/>
</dbReference>
<keyword evidence="3" id="KW-1185">Reference proteome</keyword>
<dbReference type="GO" id="GO:0008017">
    <property type="term" value="F:microtubule binding"/>
    <property type="evidence" value="ECO:0007669"/>
    <property type="project" value="InterPro"/>
</dbReference>
<name>A0A6A3CC99_HIBSY</name>
<dbReference type="EMBL" id="VEPZ02000430">
    <property type="protein sequence ID" value="KAE8725098.1"/>
    <property type="molecule type" value="Genomic_DNA"/>
</dbReference>
<protein>
    <submittedName>
        <fullName evidence="2">Uncharacterized protein</fullName>
    </submittedName>
</protein>
<feature type="region of interest" description="Disordered" evidence="1">
    <location>
        <begin position="216"/>
        <end position="240"/>
    </location>
</feature>
<feature type="compositionally biased region" description="Polar residues" evidence="1">
    <location>
        <begin position="139"/>
        <end position="148"/>
    </location>
</feature>
<sequence>MRDRKLQSGFDTKGLSLIDVSSEDDCLIDSPLIDQFSDGKLEVDETRGNERLKLHKSVTWDSSFFCSAGFLESEKLSSREDVNRSCDSSTVSFGEISRREGLKADFNEDRRASIHKSKRVPGNAGSSVKKELETRDSRIVSSSKLEYSNQDKVKQKAAPKKPNMVKDPGKTMKKSVGRSGVSTSSLHKTPKILGKGASLGAKYIKIEKDAKSVTGRGTTISKTPALDGSRNTVPRTTLSSRSSSLSSSMIYVSSMDMIKQNNDSSLVNLSSSGYTTTNASNSAAAGKSRAGPSALSTLLKSPIKFHSSMSVASSYGKWSSESSFSSSTSIANKRSKVERATLGSDSHKGLVADSDAQQGSDSWSHQTCRPSLGNGAEVTGSLDESKRTVSDGSTGFHPAATKTSSGLRPPSTKLAFSNGVQSRHSRTRSVPSHPRAPIKTGAKITNPSGGSNKAPPRTLQQSTSAATKVRSASRNSKISHGISPKLQNKPSRKTGRESYSKAQGIGSAEKICGSDLPRLVVKLGGKDDSRIKGTKVVSLAVPDY</sequence>
<feature type="compositionally biased region" description="Polar residues" evidence="1">
    <location>
        <begin position="458"/>
        <end position="478"/>
    </location>
</feature>
<accession>A0A6A3CC99</accession>
<dbReference type="PANTHER" id="PTHR33737">
    <property type="entry name" value="OS05G0121800 PROTEIN"/>
    <property type="match status" value="1"/>
</dbReference>
<feature type="compositionally biased region" description="Basic and acidic residues" evidence="1">
    <location>
        <begin position="128"/>
        <end position="138"/>
    </location>
</feature>
<gene>
    <name evidence="2" type="ORF">F3Y22_tig00009009pilonHSYRG00039</name>
</gene>
<evidence type="ECO:0000313" key="2">
    <source>
        <dbReference type="EMBL" id="KAE8725098.1"/>
    </source>
</evidence>